<dbReference type="Proteomes" id="UP001359559">
    <property type="component" value="Unassembled WGS sequence"/>
</dbReference>
<feature type="transmembrane region" description="Helical" evidence="1">
    <location>
        <begin position="45"/>
        <end position="65"/>
    </location>
</feature>
<reference evidence="2 3" key="1">
    <citation type="submission" date="2024-01" db="EMBL/GenBank/DDBJ databases">
        <title>The genomes of 5 underutilized Papilionoideae crops provide insights into root nodulation and disease resistance.</title>
        <authorList>
            <person name="Yuan L."/>
        </authorList>
    </citation>
    <scope>NUCLEOTIDE SEQUENCE [LARGE SCALE GENOMIC DNA]</scope>
    <source>
        <strain evidence="2">LY-2023</strain>
        <tissue evidence="2">Leaf</tissue>
    </source>
</reference>
<evidence type="ECO:0000313" key="3">
    <source>
        <dbReference type="Proteomes" id="UP001359559"/>
    </source>
</evidence>
<keyword evidence="1" id="KW-0812">Transmembrane</keyword>
<feature type="transmembrane region" description="Helical" evidence="1">
    <location>
        <begin position="77"/>
        <end position="97"/>
    </location>
</feature>
<protein>
    <submittedName>
        <fullName evidence="2">Uncharacterized protein</fullName>
    </submittedName>
</protein>
<evidence type="ECO:0000256" key="1">
    <source>
        <dbReference type="SAM" id="Phobius"/>
    </source>
</evidence>
<accession>A0AAN9PKT3</accession>
<organism evidence="2 3">
    <name type="scientific">Clitoria ternatea</name>
    <name type="common">Butterfly pea</name>
    <dbReference type="NCBI Taxonomy" id="43366"/>
    <lineage>
        <taxon>Eukaryota</taxon>
        <taxon>Viridiplantae</taxon>
        <taxon>Streptophyta</taxon>
        <taxon>Embryophyta</taxon>
        <taxon>Tracheophyta</taxon>
        <taxon>Spermatophyta</taxon>
        <taxon>Magnoliopsida</taxon>
        <taxon>eudicotyledons</taxon>
        <taxon>Gunneridae</taxon>
        <taxon>Pentapetalae</taxon>
        <taxon>rosids</taxon>
        <taxon>fabids</taxon>
        <taxon>Fabales</taxon>
        <taxon>Fabaceae</taxon>
        <taxon>Papilionoideae</taxon>
        <taxon>50 kb inversion clade</taxon>
        <taxon>NPAAA clade</taxon>
        <taxon>indigoferoid/millettioid clade</taxon>
        <taxon>Phaseoleae</taxon>
        <taxon>Clitoria</taxon>
    </lineage>
</organism>
<proteinExistence type="predicted"/>
<comment type="caution">
    <text evidence="2">The sequence shown here is derived from an EMBL/GenBank/DDBJ whole genome shotgun (WGS) entry which is preliminary data.</text>
</comment>
<keyword evidence="1" id="KW-1133">Transmembrane helix</keyword>
<gene>
    <name evidence="2" type="ORF">RJT34_12508</name>
</gene>
<sequence>MVGLSLLTSSPSPFSVSPFLSLFSANPLHLLPYWCLSNSVPPPYIVQFSPSCVIYFFTLTALLLHCVSSNQPPTLQYFVPLIAFSHAFSLSLSVLVANTSLRRALRRPPRQALFSTLRPLTSVCFYYLLCIKLIVDSLFSVGETISNVEHLDAILQGLPRDFISITTLRFDLVPISKIEALLLAHEAQSKRYKKESTEISVNLSQSHSSIQPQIHVAASDDDLLKFNS</sequence>
<name>A0AAN9PKT3_CLITE</name>
<keyword evidence="1" id="KW-0472">Membrane</keyword>
<dbReference type="EMBL" id="JAYKXN010000003">
    <property type="protein sequence ID" value="KAK7301638.1"/>
    <property type="molecule type" value="Genomic_DNA"/>
</dbReference>
<keyword evidence="3" id="KW-1185">Reference proteome</keyword>
<dbReference type="AlphaFoldDB" id="A0AAN9PKT3"/>
<evidence type="ECO:0000313" key="2">
    <source>
        <dbReference type="EMBL" id="KAK7301638.1"/>
    </source>
</evidence>